<dbReference type="InterPro" id="IPR005537">
    <property type="entry name" value="RAMP_III_fam"/>
</dbReference>
<reference evidence="3" key="1">
    <citation type="journal article" date="2014" name="Genome Announc.">
        <title>Draft Genome Sequence of Clostridium straminisolvens Strain JCM 21531T, Isolated from a Cellulose-Degrading Bacterial Community.</title>
        <authorList>
            <person name="Yuki M."/>
            <person name="Oshima K."/>
            <person name="Suda W."/>
            <person name="Sakamoto M."/>
            <person name="Kitamura K."/>
            <person name="Iida T."/>
            <person name="Hattori M."/>
            <person name="Ohkuma M."/>
        </authorList>
    </citation>
    <scope>NUCLEOTIDE SEQUENCE [LARGE SCALE GENOMIC DNA]</scope>
    <source>
        <strain evidence="3">JCM 21531</strain>
    </source>
</reference>
<organism evidence="3 4">
    <name type="scientific">Acetivibrio straminisolvens JCM 21531</name>
    <dbReference type="NCBI Taxonomy" id="1294263"/>
    <lineage>
        <taxon>Bacteria</taxon>
        <taxon>Bacillati</taxon>
        <taxon>Bacillota</taxon>
        <taxon>Clostridia</taxon>
        <taxon>Eubacteriales</taxon>
        <taxon>Oscillospiraceae</taxon>
        <taxon>Acetivibrio</taxon>
    </lineage>
</organism>
<dbReference type="CDD" id="cd09726">
    <property type="entry name" value="RAMP_I_III"/>
    <property type="match status" value="1"/>
</dbReference>
<dbReference type="PANTHER" id="PTHR35579:SF6">
    <property type="entry name" value="DUF324 DOMAIN-CONTAINING PROTEIN"/>
    <property type="match status" value="1"/>
</dbReference>
<keyword evidence="4" id="KW-1185">Reference proteome</keyword>
<feature type="domain" description="CRISPR type III-associated protein" evidence="2">
    <location>
        <begin position="15"/>
        <end position="187"/>
    </location>
</feature>
<dbReference type="Pfam" id="PF03787">
    <property type="entry name" value="RAMPs"/>
    <property type="match status" value="2"/>
</dbReference>
<dbReference type="InterPro" id="IPR052216">
    <property type="entry name" value="CRISPR_Csm3_endoribonuclease"/>
</dbReference>
<evidence type="ECO:0000256" key="1">
    <source>
        <dbReference type="ARBA" id="ARBA00023118"/>
    </source>
</evidence>
<evidence type="ECO:0000313" key="3">
    <source>
        <dbReference type="EMBL" id="GAE90409.1"/>
    </source>
</evidence>
<name>W4VCE4_9FIRM</name>
<protein>
    <recommendedName>
        <fullName evidence="2">CRISPR type III-associated protein domain-containing protein</fullName>
    </recommendedName>
</protein>
<gene>
    <name evidence="3" type="ORF">JCM21531_4019</name>
</gene>
<comment type="caution">
    <text evidence="3">The sequence shown here is derived from an EMBL/GenBank/DDBJ whole genome shotgun (WGS) entry which is preliminary data.</text>
</comment>
<evidence type="ECO:0000313" key="4">
    <source>
        <dbReference type="Proteomes" id="UP000019109"/>
    </source>
</evidence>
<dbReference type="GO" id="GO:0051607">
    <property type="term" value="P:defense response to virus"/>
    <property type="evidence" value="ECO:0007669"/>
    <property type="project" value="UniProtKB-KW"/>
</dbReference>
<sequence length="466" mass="52702">MNSCANKLIVYRFDIEATSSVYFGGEKQGELIKNSEGKPILMGNSIGGALRDYLKSLSDCEKHKELVLKFMGGSKINGKNRNDANSEEIEFLDSLVYISDGVITGHEKIHIKEGTAIDYDSGTAKENHKYSLEYLPEGTKISFNIECEVEDDCSEENFENIIGTWAKGLQNGDVLLGGQQNNGFGRFTLTNLGKKEYIFDGREALDLYIFEPEKVKFIDVDINKLLDYDSKKKNKVVFTLDGIFPYGLYQSFKVSGEQSLTGLQKKGGKGHYLPATSLRGVFRYEFTVLVNKFAKGEKVNKKVEELFGNNEQKGKLIFFDVDLKNEEEIKILRFEKKDEGDGKKEEVPVYGDPVYIKIDRITGGNIDQALKTQKEVYGKAEIKCQLITDETEDNPFIFPLIYIFRRIGSGLIPLGGRTAIGLGEFKSKQLKISGLFEESLPTENLSNEEKEAIKRYFEAFKRWCQK</sequence>
<dbReference type="Proteomes" id="UP000019109">
    <property type="component" value="Unassembled WGS sequence"/>
</dbReference>
<dbReference type="STRING" id="1294263.JCM21531_4019"/>
<keyword evidence="1" id="KW-0051">Antiviral defense</keyword>
<accession>W4VCE4</accession>
<dbReference type="RefSeq" id="WP_038290998.1">
    <property type="nucleotide sequence ID" value="NZ_BAVR01000069.1"/>
</dbReference>
<dbReference type="PANTHER" id="PTHR35579">
    <property type="entry name" value="CRISPR SYSTEM CMS ENDORIBONUCLEASE CSM3"/>
    <property type="match status" value="1"/>
</dbReference>
<proteinExistence type="predicted"/>
<evidence type="ECO:0000259" key="2">
    <source>
        <dbReference type="Pfam" id="PF03787"/>
    </source>
</evidence>
<dbReference type="AlphaFoldDB" id="W4VCE4"/>
<dbReference type="EMBL" id="BAVR01000069">
    <property type="protein sequence ID" value="GAE90409.1"/>
    <property type="molecule type" value="Genomic_DNA"/>
</dbReference>
<dbReference type="OrthoDB" id="1063910at2"/>
<feature type="domain" description="CRISPR type III-associated protein" evidence="2">
    <location>
        <begin position="258"/>
        <end position="426"/>
    </location>
</feature>